<gene>
    <name evidence="1" type="ORF">NP7_11875</name>
</gene>
<name>A0A2D2LYI9_FAUOS</name>
<keyword evidence="1" id="KW-0614">Plasmid</keyword>
<dbReference type="RefSeq" id="WP_100271333.1">
    <property type="nucleotide sequence ID" value="NZ_CP024447.1"/>
</dbReference>
<evidence type="ECO:0000313" key="1">
    <source>
        <dbReference type="EMBL" id="ATR80040.1"/>
    </source>
</evidence>
<geneLocation type="plasmid" evidence="2">
    <name>pnp7-4</name>
</geneLocation>
<organism evidence="1 2">
    <name type="scientific">Faucicola osloensis</name>
    <name type="common">Moraxella osloensis</name>
    <dbReference type="NCBI Taxonomy" id="34062"/>
    <lineage>
        <taxon>Bacteria</taxon>
        <taxon>Pseudomonadati</taxon>
        <taxon>Pseudomonadota</taxon>
        <taxon>Gammaproteobacteria</taxon>
        <taxon>Moraxellales</taxon>
        <taxon>Moraxellaceae</taxon>
        <taxon>Faucicola</taxon>
    </lineage>
</organism>
<sequence>MKNLLTLHYLPEQVLADFNWKPAPKVKRKRPFTVAIRLSVIEKNLIEERRGSLSVADFMRASAIGQNVTHREMVRRVIPPRVDAELKRQVAYLGNNLNQLTKIAHEFHQAGNLNVVSLASELAYIRYQLDSLIHHYTAPKSDVEINETDKIDEEFAQ</sequence>
<protein>
    <submittedName>
        <fullName evidence="1">Uncharacterized protein</fullName>
    </submittedName>
</protein>
<dbReference type="AlphaFoldDB" id="A0A2D2LYI9"/>
<dbReference type="Proteomes" id="UP000229340">
    <property type="component" value="Plasmid pNP7-4"/>
</dbReference>
<dbReference type="EMBL" id="CP024447">
    <property type="protein sequence ID" value="ATR80040.1"/>
    <property type="molecule type" value="Genomic_DNA"/>
</dbReference>
<reference evidence="2" key="1">
    <citation type="submission" date="2017-10" db="EMBL/GenBank/DDBJ databases">
        <title>Complete genome sequence of Moraxella osloensis NP7 isolated from human skin.</title>
        <authorList>
            <person name="Lee K."/>
            <person name="Lim J.Y."/>
            <person name="Hwang I."/>
        </authorList>
    </citation>
    <scope>NUCLEOTIDE SEQUENCE [LARGE SCALE GENOMIC DNA]</scope>
    <source>
        <strain evidence="2">NP7</strain>
        <plasmid evidence="2">pnp7-4</plasmid>
    </source>
</reference>
<evidence type="ECO:0000313" key="2">
    <source>
        <dbReference type="Proteomes" id="UP000229340"/>
    </source>
</evidence>
<dbReference type="Pfam" id="PF21983">
    <property type="entry name" value="NikA-like"/>
    <property type="match status" value="1"/>
</dbReference>
<dbReference type="InterPro" id="IPR053842">
    <property type="entry name" value="NikA-like"/>
</dbReference>
<proteinExistence type="predicted"/>
<accession>A0A2D2LYI9</accession>